<dbReference type="PROSITE" id="PS00086">
    <property type="entry name" value="CYTOCHROME_P450"/>
    <property type="match status" value="1"/>
</dbReference>
<keyword evidence="5 8" id="KW-0560">Oxidoreductase</keyword>
<evidence type="ECO:0000256" key="7">
    <source>
        <dbReference type="ARBA" id="ARBA00023033"/>
    </source>
</evidence>
<keyword evidence="10" id="KW-1185">Reference proteome</keyword>
<keyword evidence="6 8" id="KW-0408">Iron</keyword>
<keyword evidence="3 8" id="KW-0349">Heme</keyword>
<keyword evidence="7 8" id="KW-0503">Monooxygenase</keyword>
<accession>A0ABQ2K8V3</accession>
<dbReference type="PANTHER" id="PTHR46696:SF5">
    <property type="entry name" value="CYTOCHROME P450 BJ-1"/>
    <property type="match status" value="1"/>
</dbReference>
<dbReference type="Pfam" id="PF00067">
    <property type="entry name" value="p450"/>
    <property type="match status" value="1"/>
</dbReference>
<proteinExistence type="inferred from homology"/>
<comment type="similarity">
    <text evidence="2 8">Belongs to the cytochrome P450 family.</text>
</comment>
<keyword evidence="4 8" id="KW-0479">Metal-binding</keyword>
<dbReference type="InterPro" id="IPR001128">
    <property type="entry name" value="Cyt_P450"/>
</dbReference>
<evidence type="ECO:0000256" key="8">
    <source>
        <dbReference type="RuleBase" id="RU000461"/>
    </source>
</evidence>
<dbReference type="EMBL" id="BMNE01000001">
    <property type="protein sequence ID" value="GGN72007.1"/>
    <property type="molecule type" value="Genomic_DNA"/>
</dbReference>
<evidence type="ECO:0000313" key="10">
    <source>
        <dbReference type="Proteomes" id="UP000658127"/>
    </source>
</evidence>
<dbReference type="PANTHER" id="PTHR46696">
    <property type="entry name" value="P450, PUTATIVE (EUROFUNG)-RELATED"/>
    <property type="match status" value="1"/>
</dbReference>
<evidence type="ECO:0000256" key="6">
    <source>
        <dbReference type="ARBA" id="ARBA00023004"/>
    </source>
</evidence>
<name>A0ABQ2K8V3_9NOCA</name>
<dbReference type="Proteomes" id="UP000658127">
    <property type="component" value="Unassembled WGS sequence"/>
</dbReference>
<dbReference type="InterPro" id="IPR017972">
    <property type="entry name" value="Cyt_P450_CS"/>
</dbReference>
<reference evidence="10" key="1">
    <citation type="journal article" date="2019" name="Int. J. Syst. Evol. Microbiol.">
        <title>The Global Catalogue of Microorganisms (GCM) 10K type strain sequencing project: providing services to taxonomists for standard genome sequencing and annotation.</title>
        <authorList>
            <consortium name="The Broad Institute Genomics Platform"/>
            <consortium name="The Broad Institute Genome Sequencing Center for Infectious Disease"/>
            <person name="Wu L."/>
            <person name="Ma J."/>
        </authorList>
    </citation>
    <scope>NUCLEOTIDE SEQUENCE [LARGE SCALE GENOMIC DNA]</scope>
    <source>
        <strain evidence="10">CGMCC 4.7329</strain>
    </source>
</reference>
<dbReference type="Gene3D" id="1.10.630.10">
    <property type="entry name" value="Cytochrome P450"/>
    <property type="match status" value="1"/>
</dbReference>
<organism evidence="9 10">
    <name type="scientific">Nocardia rhizosphaerihabitans</name>
    <dbReference type="NCBI Taxonomy" id="1691570"/>
    <lineage>
        <taxon>Bacteria</taxon>
        <taxon>Bacillati</taxon>
        <taxon>Actinomycetota</taxon>
        <taxon>Actinomycetes</taxon>
        <taxon>Mycobacteriales</taxon>
        <taxon>Nocardiaceae</taxon>
        <taxon>Nocardia</taxon>
    </lineage>
</organism>
<dbReference type="PRINTS" id="PR00359">
    <property type="entry name" value="BP450"/>
</dbReference>
<dbReference type="SUPFAM" id="SSF48264">
    <property type="entry name" value="Cytochrome P450"/>
    <property type="match status" value="1"/>
</dbReference>
<evidence type="ECO:0000256" key="5">
    <source>
        <dbReference type="ARBA" id="ARBA00023002"/>
    </source>
</evidence>
<evidence type="ECO:0000313" key="9">
    <source>
        <dbReference type="EMBL" id="GGN72007.1"/>
    </source>
</evidence>
<comment type="caution">
    <text evidence="9">The sequence shown here is derived from an EMBL/GenBank/DDBJ whole genome shotgun (WGS) entry which is preliminary data.</text>
</comment>
<evidence type="ECO:0000256" key="3">
    <source>
        <dbReference type="ARBA" id="ARBA00022617"/>
    </source>
</evidence>
<dbReference type="RefSeq" id="WP_189024685.1">
    <property type="nucleotide sequence ID" value="NZ_BMNE01000001.1"/>
</dbReference>
<sequence>MELKFEAVHTVVRRGTSPAGDPAWIVSDYRTVKKLLTDERINRFPHPDTADPARFTTAEILQFRQLDPDTPPPPDDLIRRMVATSFSARRMRALQPEVQAITGELIGTMRTAGPPADIRTDLAEPLSSHVISELLGIPAEDREKVREWSDASVDLADPAVSGRADQALKEYMNRLIEDKLEHPAEDILTDLLRFQELEPQLCSRDLVIGMAAGLRFAGQINTVTLIDRGMYLLLTNPIDRAALADPKVLDHVVEEILRHPHPVQRRIAGVPRYAHADIEVGDAYIRKGDLVILDLDDANEDREIFDDAESFCPARRENPHLSFGYGPHYCVGAALARLELKAVFGSIFGALPDLRIDGDLESLRPRQHQLSGGLMELPVTWGRN</sequence>
<gene>
    <name evidence="9" type="ORF">GCM10011610_12900</name>
</gene>
<evidence type="ECO:0000256" key="1">
    <source>
        <dbReference type="ARBA" id="ARBA00001971"/>
    </source>
</evidence>
<comment type="cofactor">
    <cofactor evidence="1">
        <name>heme</name>
        <dbReference type="ChEBI" id="CHEBI:30413"/>
    </cofactor>
</comment>
<dbReference type="InterPro" id="IPR002397">
    <property type="entry name" value="Cyt_P450_B"/>
</dbReference>
<protein>
    <submittedName>
        <fullName evidence="9">Cytochrome P450</fullName>
    </submittedName>
</protein>
<evidence type="ECO:0000256" key="2">
    <source>
        <dbReference type="ARBA" id="ARBA00010617"/>
    </source>
</evidence>
<dbReference type="InterPro" id="IPR036396">
    <property type="entry name" value="Cyt_P450_sf"/>
</dbReference>
<evidence type="ECO:0000256" key="4">
    <source>
        <dbReference type="ARBA" id="ARBA00022723"/>
    </source>
</evidence>